<accession>A0A4R9JZ96</accession>
<dbReference type="Pfam" id="PF13581">
    <property type="entry name" value="HATPase_c_2"/>
    <property type="match status" value="1"/>
</dbReference>
<dbReference type="RefSeq" id="WP_135624073.1">
    <property type="nucleotide sequence ID" value="NZ_RQGD01000034.1"/>
</dbReference>
<dbReference type="EMBL" id="RQGD01000034">
    <property type="protein sequence ID" value="TGL58054.1"/>
    <property type="molecule type" value="Genomic_DNA"/>
</dbReference>
<dbReference type="GO" id="GO:0004674">
    <property type="term" value="F:protein serine/threonine kinase activity"/>
    <property type="evidence" value="ECO:0007669"/>
    <property type="project" value="UniProtKB-KW"/>
</dbReference>
<keyword evidence="4" id="KW-1185">Reference proteome</keyword>
<dbReference type="Proteomes" id="UP000297693">
    <property type="component" value="Unassembled WGS sequence"/>
</dbReference>
<comment type="caution">
    <text evidence="3">The sequence shown here is derived from an EMBL/GenBank/DDBJ whole genome shotgun (WGS) entry which is preliminary data.</text>
</comment>
<organism evidence="3 4">
    <name type="scientific">Leptospira ognonensis</name>
    <dbReference type="NCBI Taxonomy" id="2484945"/>
    <lineage>
        <taxon>Bacteria</taxon>
        <taxon>Pseudomonadati</taxon>
        <taxon>Spirochaetota</taxon>
        <taxon>Spirochaetia</taxon>
        <taxon>Leptospirales</taxon>
        <taxon>Leptospiraceae</taxon>
        <taxon>Leptospira</taxon>
    </lineage>
</organism>
<evidence type="ECO:0000259" key="2">
    <source>
        <dbReference type="Pfam" id="PF13581"/>
    </source>
</evidence>
<keyword evidence="1" id="KW-0723">Serine/threonine-protein kinase</keyword>
<keyword evidence="1" id="KW-0418">Kinase</keyword>
<dbReference type="OrthoDB" id="9798941at2"/>
<gene>
    <name evidence="3" type="ORF">EHQ58_11730</name>
</gene>
<dbReference type="InterPro" id="IPR003594">
    <property type="entry name" value="HATPase_dom"/>
</dbReference>
<dbReference type="InterPro" id="IPR050267">
    <property type="entry name" value="Anti-sigma-factor_SerPK"/>
</dbReference>
<protein>
    <submittedName>
        <fullName evidence="3">ATP-binding protein</fullName>
    </submittedName>
</protein>
<evidence type="ECO:0000313" key="3">
    <source>
        <dbReference type="EMBL" id="TGL58054.1"/>
    </source>
</evidence>
<dbReference type="GO" id="GO:0005524">
    <property type="term" value="F:ATP binding"/>
    <property type="evidence" value="ECO:0007669"/>
    <property type="project" value="UniProtKB-KW"/>
</dbReference>
<dbReference type="InterPro" id="IPR036890">
    <property type="entry name" value="HATPase_C_sf"/>
</dbReference>
<dbReference type="SUPFAM" id="SSF55874">
    <property type="entry name" value="ATPase domain of HSP90 chaperone/DNA topoisomerase II/histidine kinase"/>
    <property type="match status" value="1"/>
</dbReference>
<keyword evidence="1" id="KW-0808">Transferase</keyword>
<dbReference type="PANTHER" id="PTHR35526:SF3">
    <property type="entry name" value="ANTI-SIGMA-F FACTOR RSBW"/>
    <property type="match status" value="1"/>
</dbReference>
<dbReference type="CDD" id="cd16936">
    <property type="entry name" value="HATPase_RsbW-like"/>
    <property type="match status" value="1"/>
</dbReference>
<keyword evidence="3" id="KW-0067">ATP-binding</keyword>
<evidence type="ECO:0000256" key="1">
    <source>
        <dbReference type="ARBA" id="ARBA00022527"/>
    </source>
</evidence>
<name>A0A4R9JZ96_9LEPT</name>
<dbReference type="Gene3D" id="3.30.565.10">
    <property type="entry name" value="Histidine kinase-like ATPase, C-terminal domain"/>
    <property type="match status" value="1"/>
</dbReference>
<keyword evidence="3" id="KW-0547">Nucleotide-binding</keyword>
<dbReference type="PANTHER" id="PTHR35526">
    <property type="entry name" value="ANTI-SIGMA-F FACTOR RSBW-RELATED"/>
    <property type="match status" value="1"/>
</dbReference>
<sequence>MSSGNPKKTDYAKIVRLQIPSHPRYISITRNYFFSLALEHGFTLYDAVDLKMILGEAITNVIKHAYEGKNDKPIFMDFYFEKDRVEIRVRDYGVKTQPKDLKSFDLSDYRENGIGIFMIKKLTDYYFLDQSFEIGNQMVMIKRK</sequence>
<feature type="domain" description="Histidine kinase/HSP90-like ATPase" evidence="2">
    <location>
        <begin position="19"/>
        <end position="142"/>
    </location>
</feature>
<proteinExistence type="predicted"/>
<evidence type="ECO:0000313" key="4">
    <source>
        <dbReference type="Proteomes" id="UP000297693"/>
    </source>
</evidence>
<reference evidence="3" key="1">
    <citation type="journal article" date="2019" name="PLoS Negl. Trop. Dis.">
        <title>Revisiting the worldwide diversity of Leptospira species in the environment.</title>
        <authorList>
            <person name="Vincent A.T."/>
            <person name="Schiettekatte O."/>
            <person name="Bourhy P."/>
            <person name="Veyrier F.J."/>
            <person name="Picardeau M."/>
        </authorList>
    </citation>
    <scope>NUCLEOTIDE SEQUENCE [LARGE SCALE GENOMIC DNA]</scope>
    <source>
        <strain evidence="3">201702476</strain>
    </source>
</reference>
<dbReference type="AlphaFoldDB" id="A0A4R9JZ96"/>